<feature type="domain" description="Major facilitator superfamily (MFS) profile" evidence="7">
    <location>
        <begin position="59"/>
        <end position="494"/>
    </location>
</feature>
<dbReference type="InterPro" id="IPR011701">
    <property type="entry name" value="MFS"/>
</dbReference>
<dbReference type="SUPFAM" id="SSF103473">
    <property type="entry name" value="MFS general substrate transporter"/>
    <property type="match status" value="1"/>
</dbReference>
<comment type="subcellular location">
    <subcellularLocation>
        <location evidence="1">Membrane</location>
        <topology evidence="1">Multi-pass membrane protein</topology>
    </subcellularLocation>
</comment>
<evidence type="ECO:0000256" key="4">
    <source>
        <dbReference type="ARBA" id="ARBA00022989"/>
    </source>
</evidence>
<evidence type="ECO:0000256" key="3">
    <source>
        <dbReference type="ARBA" id="ARBA00022692"/>
    </source>
</evidence>
<keyword evidence="9" id="KW-1185">Reference proteome</keyword>
<feature type="transmembrane region" description="Helical" evidence="6">
    <location>
        <begin position="329"/>
        <end position="348"/>
    </location>
</feature>
<evidence type="ECO:0000313" key="8">
    <source>
        <dbReference type="EMBL" id="THH33951.1"/>
    </source>
</evidence>
<keyword evidence="5 6" id="KW-0472">Membrane</keyword>
<comment type="caution">
    <text evidence="8">The sequence shown here is derived from an EMBL/GenBank/DDBJ whole genome shotgun (WGS) entry which is preliminary data.</text>
</comment>
<feature type="transmembrane region" description="Helical" evidence="6">
    <location>
        <begin position="131"/>
        <end position="148"/>
    </location>
</feature>
<dbReference type="PRINTS" id="PR01035">
    <property type="entry name" value="TCRTETA"/>
</dbReference>
<accession>A0A4S4N7L0</accession>
<dbReference type="InterPro" id="IPR036259">
    <property type="entry name" value="MFS_trans_sf"/>
</dbReference>
<keyword evidence="2" id="KW-0813">Transport</keyword>
<sequence>MASQAAIASSSSSPVQEQFVPFLDAQDLEQAIKLDPLYRDEDDSVRATTTTITPVPKAQLASLCAVRLVDPVAFTQIFPYVNEMMDWLHVTEDRSRIGFYSGMVESIFAISQLLSIYQWAKFSDRVGRRPVVLIGILGIALSTLLTGLSKSFFAVLLARCLGGLFSGNIAVIHSVLGELTDATNQAIAFPIYGLCWPLGSIVGPLIGGTLSNAADKFPQWFDIEIFRLYPYLLPCLISAALAFVGALAGYFCLEETLPSKRKGGVSKGHSEKPQEAASIQYLWSIPVVRALCLSGCFLSFINTAFDVTFVLFCYSAISAGGLAFSASEIGYSLAISGSASGCLQLFFMPYLLRRFDPAKMYNLCMAIWPYCYIFLPGLNLIAKSGTIDEAGQVDPATKAFLWMGIGGVLLLARSAGLSFSVSMILVKDAAPDPSSLGATNGLAQFAMCFARAFAPAFASSLFAVSAGSTFFPIRYAWVAILAGISMFGTRFSRKIEEGRKLQIPRR</sequence>
<dbReference type="Gene3D" id="1.20.1250.20">
    <property type="entry name" value="MFS general substrate transporter like domains"/>
    <property type="match status" value="1"/>
</dbReference>
<feature type="transmembrane region" description="Helical" evidence="6">
    <location>
        <begin position="188"/>
        <end position="211"/>
    </location>
</feature>
<evidence type="ECO:0000259" key="7">
    <source>
        <dbReference type="PROSITE" id="PS50850"/>
    </source>
</evidence>
<evidence type="ECO:0000313" key="9">
    <source>
        <dbReference type="Proteomes" id="UP000308730"/>
    </source>
</evidence>
<keyword evidence="4 6" id="KW-1133">Transmembrane helix</keyword>
<dbReference type="Proteomes" id="UP000308730">
    <property type="component" value="Unassembled WGS sequence"/>
</dbReference>
<dbReference type="InterPro" id="IPR020846">
    <property type="entry name" value="MFS_dom"/>
</dbReference>
<proteinExistence type="predicted"/>
<feature type="transmembrane region" description="Helical" evidence="6">
    <location>
        <begin position="360"/>
        <end position="381"/>
    </location>
</feature>
<feature type="transmembrane region" description="Helical" evidence="6">
    <location>
        <begin position="290"/>
        <end position="317"/>
    </location>
</feature>
<feature type="transmembrane region" description="Helical" evidence="6">
    <location>
        <begin position="438"/>
        <end position="463"/>
    </location>
</feature>
<keyword evidence="3 6" id="KW-0812">Transmembrane</keyword>
<evidence type="ECO:0000256" key="1">
    <source>
        <dbReference type="ARBA" id="ARBA00004141"/>
    </source>
</evidence>
<dbReference type="InterPro" id="IPR001958">
    <property type="entry name" value="Tet-R_TetA/multi-R_MdtG-like"/>
</dbReference>
<evidence type="ECO:0000256" key="2">
    <source>
        <dbReference type="ARBA" id="ARBA00022448"/>
    </source>
</evidence>
<dbReference type="PANTHER" id="PTHR23504:SF15">
    <property type="entry name" value="MAJOR FACILITATOR SUPERFAMILY (MFS) PROFILE DOMAIN-CONTAINING PROTEIN"/>
    <property type="match status" value="1"/>
</dbReference>
<feature type="transmembrane region" description="Helical" evidence="6">
    <location>
        <begin position="231"/>
        <end position="253"/>
    </location>
</feature>
<dbReference type="OrthoDB" id="419616at2759"/>
<dbReference type="GO" id="GO:0022857">
    <property type="term" value="F:transmembrane transporter activity"/>
    <property type="evidence" value="ECO:0007669"/>
    <property type="project" value="InterPro"/>
</dbReference>
<organism evidence="8 9">
    <name type="scientific">Antrodiella citrinella</name>
    <dbReference type="NCBI Taxonomy" id="2447956"/>
    <lineage>
        <taxon>Eukaryota</taxon>
        <taxon>Fungi</taxon>
        <taxon>Dikarya</taxon>
        <taxon>Basidiomycota</taxon>
        <taxon>Agaricomycotina</taxon>
        <taxon>Agaricomycetes</taxon>
        <taxon>Polyporales</taxon>
        <taxon>Steccherinaceae</taxon>
        <taxon>Antrodiella</taxon>
    </lineage>
</organism>
<evidence type="ECO:0000256" key="5">
    <source>
        <dbReference type="ARBA" id="ARBA00023136"/>
    </source>
</evidence>
<feature type="transmembrane region" description="Helical" evidence="6">
    <location>
        <begin position="401"/>
        <end position="426"/>
    </location>
</feature>
<dbReference type="Pfam" id="PF07690">
    <property type="entry name" value="MFS_1"/>
    <property type="match status" value="1"/>
</dbReference>
<reference evidence="8 9" key="1">
    <citation type="submission" date="2019-02" db="EMBL/GenBank/DDBJ databases">
        <title>Genome sequencing of the rare red list fungi Antrodiella citrinella (Flaviporus citrinellus).</title>
        <authorList>
            <person name="Buettner E."/>
            <person name="Kellner H."/>
        </authorList>
    </citation>
    <scope>NUCLEOTIDE SEQUENCE [LARGE SCALE GENOMIC DNA]</scope>
    <source>
        <strain evidence="8 9">DSM 108506</strain>
    </source>
</reference>
<evidence type="ECO:0000256" key="6">
    <source>
        <dbReference type="SAM" id="Phobius"/>
    </source>
</evidence>
<feature type="transmembrane region" description="Helical" evidence="6">
    <location>
        <begin position="475"/>
        <end position="492"/>
    </location>
</feature>
<name>A0A4S4N7L0_9APHY</name>
<dbReference type="GO" id="GO:0016020">
    <property type="term" value="C:membrane"/>
    <property type="evidence" value="ECO:0007669"/>
    <property type="project" value="UniProtKB-SubCell"/>
</dbReference>
<gene>
    <name evidence="8" type="ORF">EUX98_g221</name>
</gene>
<feature type="transmembrane region" description="Helical" evidence="6">
    <location>
        <begin position="154"/>
        <end position="176"/>
    </location>
</feature>
<dbReference type="PROSITE" id="PS50850">
    <property type="entry name" value="MFS"/>
    <property type="match status" value="1"/>
</dbReference>
<feature type="transmembrane region" description="Helical" evidence="6">
    <location>
        <begin position="97"/>
        <end position="119"/>
    </location>
</feature>
<dbReference type="EMBL" id="SGPM01000002">
    <property type="protein sequence ID" value="THH33951.1"/>
    <property type="molecule type" value="Genomic_DNA"/>
</dbReference>
<dbReference type="CDD" id="cd17330">
    <property type="entry name" value="MFS_SLC46_TetA_like"/>
    <property type="match status" value="1"/>
</dbReference>
<dbReference type="AlphaFoldDB" id="A0A4S4N7L0"/>
<protein>
    <recommendedName>
        <fullName evidence="7">Major facilitator superfamily (MFS) profile domain-containing protein</fullName>
    </recommendedName>
</protein>
<dbReference type="PANTHER" id="PTHR23504">
    <property type="entry name" value="MAJOR FACILITATOR SUPERFAMILY DOMAIN-CONTAINING PROTEIN 10"/>
    <property type="match status" value="1"/>
</dbReference>